<proteinExistence type="predicted"/>
<evidence type="ECO:0000313" key="3">
    <source>
        <dbReference type="EMBL" id="MCK8625200.1"/>
    </source>
</evidence>
<evidence type="ECO:0000259" key="2">
    <source>
        <dbReference type="Pfam" id="PF19087"/>
    </source>
</evidence>
<keyword evidence="1" id="KW-0175">Coiled coil</keyword>
<dbReference type="InterPro" id="IPR044081">
    <property type="entry name" value="DUF5776"/>
</dbReference>
<reference evidence="3 4" key="1">
    <citation type="submission" date="2021-11" db="EMBL/GenBank/DDBJ databases">
        <title>Comparative genomics of bee honey and flower isolates.</title>
        <authorList>
            <person name="Bechtner J.D."/>
            <person name="Gallus M.K."/>
            <person name="Ehrmann M."/>
        </authorList>
    </citation>
    <scope>NUCLEOTIDE SEQUENCE [LARGE SCALE GENOMIC DNA]</scope>
    <source>
        <strain evidence="3 4">M161</strain>
    </source>
</reference>
<accession>A0ABT0I375</accession>
<keyword evidence="4" id="KW-1185">Reference proteome</keyword>
<feature type="non-terminal residue" evidence="3">
    <location>
        <position position="1"/>
    </location>
</feature>
<gene>
    <name evidence="3" type="ORF">LNP07_06685</name>
</gene>
<feature type="coiled-coil region" evidence="1">
    <location>
        <begin position="34"/>
        <end position="68"/>
    </location>
</feature>
<organism evidence="3 4">
    <name type="scientific">Apilactobacillus xinyiensis</name>
    <dbReference type="NCBI Taxonomy" id="2841032"/>
    <lineage>
        <taxon>Bacteria</taxon>
        <taxon>Bacillati</taxon>
        <taxon>Bacillota</taxon>
        <taxon>Bacilli</taxon>
        <taxon>Lactobacillales</taxon>
        <taxon>Lactobacillaceae</taxon>
        <taxon>Apilactobacillus</taxon>
    </lineage>
</organism>
<dbReference type="Pfam" id="PF19087">
    <property type="entry name" value="DUF5776"/>
    <property type="match status" value="1"/>
</dbReference>
<comment type="caution">
    <text evidence="3">The sequence shown here is derived from an EMBL/GenBank/DDBJ whole genome shotgun (WGS) entry which is preliminary data.</text>
</comment>
<feature type="domain" description="DUF5776" evidence="2">
    <location>
        <begin position="211"/>
        <end position="272"/>
    </location>
</feature>
<dbReference type="Proteomes" id="UP001522905">
    <property type="component" value="Unassembled WGS sequence"/>
</dbReference>
<protein>
    <submittedName>
        <fullName evidence="3">DUF5776 domain-containing protein</fullName>
    </submittedName>
</protein>
<name>A0ABT0I375_9LACO</name>
<dbReference type="RefSeq" id="WP_248601919.1">
    <property type="nucleotide sequence ID" value="NZ_JAJIAO010000010.1"/>
</dbReference>
<evidence type="ECO:0000313" key="4">
    <source>
        <dbReference type="Proteomes" id="UP001522905"/>
    </source>
</evidence>
<evidence type="ECO:0000256" key="1">
    <source>
        <dbReference type="SAM" id="Coils"/>
    </source>
</evidence>
<dbReference type="EMBL" id="JAJIAO010000010">
    <property type="protein sequence ID" value="MCK8625200.1"/>
    <property type="molecule type" value="Genomic_DNA"/>
</dbReference>
<sequence length="283" mass="31604">AAQTANKQAAQAAKTVSDALNQANTASQATAKALADAQKAANEAQIANNEAQTAAKTVENALAKMKVEAAAEDNRRNTIYTPTKNKDNNGIKDFLNGKDIAKLDKHDKASYNEYKVSYNMTKKGFFDAINNRNRNNPEHWSYTIGYNAGNDYARGVYDASHGLKQRKNDSPYYNSGYNGTVAGLAGKHHKGAIDFKMGYNMTYKQARNKFPMYVSSLKGIYIHNDRNFSEDTRVRLLRKKNRIKVIGISYTKSGKLRYITKYGYITGNKKFVKVAQNKVKNPK</sequence>